<dbReference type="SUPFAM" id="SSF48173">
    <property type="entry name" value="Cryptochrome/photolyase FAD-binding domain"/>
    <property type="match status" value="1"/>
</dbReference>
<dbReference type="OrthoDB" id="9772484at2"/>
<evidence type="ECO:0000256" key="5">
    <source>
        <dbReference type="SAM" id="MobiDB-lite"/>
    </source>
</evidence>
<comment type="similarity">
    <text evidence="4">Belongs to the DNA photolyase family.</text>
</comment>
<protein>
    <recommendedName>
        <fullName evidence="6">Cryptochrome/DNA photolyase FAD-binding domain-containing protein</fullName>
    </recommendedName>
</protein>
<keyword evidence="4" id="KW-0157">Chromophore</keyword>
<dbReference type="Proteomes" id="UP000436483">
    <property type="component" value="Unassembled WGS sequence"/>
</dbReference>
<evidence type="ECO:0000313" key="8">
    <source>
        <dbReference type="Proteomes" id="UP000436483"/>
    </source>
</evidence>
<evidence type="ECO:0000256" key="3">
    <source>
        <dbReference type="ARBA" id="ARBA00022827"/>
    </source>
</evidence>
<sequence>MRTGLREYPIVDAGMGQLRHTGWMHDRERMIAASFLVKHVLTDRRQGDEWFWDMLRDAAPRAMPSAGNGSQVPAPIVQHGQARAGTVCLLESEGLRPSDQGSGLTHRTACRQHRTPVQKCSCPSE</sequence>
<dbReference type="PANTHER" id="PTHR11455">
    <property type="entry name" value="CRYPTOCHROME"/>
    <property type="match status" value="1"/>
</dbReference>
<dbReference type="PRINTS" id="PR00147">
    <property type="entry name" value="DNAPHOTLYASE"/>
</dbReference>
<name>A0A7X3MQ17_9HYPH</name>
<dbReference type="GO" id="GO:0003904">
    <property type="term" value="F:deoxyribodipyrimidine photo-lyase activity"/>
    <property type="evidence" value="ECO:0007669"/>
    <property type="project" value="TreeGrafter"/>
</dbReference>
<gene>
    <name evidence="7" type="ORF">GR328_06525</name>
</gene>
<dbReference type="EMBL" id="WURB01000003">
    <property type="protein sequence ID" value="MXQ11111.1"/>
    <property type="molecule type" value="Genomic_DNA"/>
</dbReference>
<dbReference type="Pfam" id="PF03441">
    <property type="entry name" value="FAD_binding_7"/>
    <property type="match status" value="1"/>
</dbReference>
<dbReference type="InterPro" id="IPR036134">
    <property type="entry name" value="Crypto/Photolyase_FAD-like_sf"/>
</dbReference>
<accession>A0A7X3MQ17</accession>
<organism evidence="7 8">
    <name type="scientific">Microvirga makkahensis</name>
    <dbReference type="NCBI Taxonomy" id="1128670"/>
    <lineage>
        <taxon>Bacteria</taxon>
        <taxon>Pseudomonadati</taxon>
        <taxon>Pseudomonadota</taxon>
        <taxon>Alphaproteobacteria</taxon>
        <taxon>Hyphomicrobiales</taxon>
        <taxon>Methylobacteriaceae</taxon>
        <taxon>Microvirga</taxon>
    </lineage>
</organism>
<comment type="caution">
    <text evidence="7">The sequence shown here is derived from an EMBL/GenBank/DDBJ whole genome shotgun (WGS) entry which is preliminary data.</text>
</comment>
<dbReference type="InterPro" id="IPR005101">
    <property type="entry name" value="Cryptochr/Photolyase_FAD-bd"/>
</dbReference>
<evidence type="ECO:0000256" key="1">
    <source>
        <dbReference type="ARBA" id="ARBA00001974"/>
    </source>
</evidence>
<feature type="region of interest" description="Disordered" evidence="5">
    <location>
        <begin position="95"/>
        <end position="125"/>
    </location>
</feature>
<comment type="cofactor">
    <cofactor evidence="1">
        <name>FAD</name>
        <dbReference type="ChEBI" id="CHEBI:57692"/>
    </cofactor>
</comment>
<dbReference type="GO" id="GO:0003677">
    <property type="term" value="F:DNA binding"/>
    <property type="evidence" value="ECO:0007669"/>
    <property type="project" value="TreeGrafter"/>
</dbReference>
<feature type="domain" description="Cryptochrome/DNA photolyase FAD-binding" evidence="6">
    <location>
        <begin position="8"/>
        <end position="61"/>
    </location>
</feature>
<dbReference type="GO" id="GO:0071949">
    <property type="term" value="F:FAD binding"/>
    <property type="evidence" value="ECO:0007669"/>
    <property type="project" value="TreeGrafter"/>
</dbReference>
<evidence type="ECO:0000259" key="6">
    <source>
        <dbReference type="Pfam" id="PF03441"/>
    </source>
</evidence>
<dbReference type="PANTHER" id="PTHR11455:SF9">
    <property type="entry name" value="CRYPTOCHROME CIRCADIAN CLOCK 5 ISOFORM X1"/>
    <property type="match status" value="1"/>
</dbReference>
<keyword evidence="3 4" id="KW-0274">FAD</keyword>
<reference evidence="7 8" key="1">
    <citation type="submission" date="2019-12" db="EMBL/GenBank/DDBJ databases">
        <authorList>
            <person name="Yuan C.-G."/>
        </authorList>
    </citation>
    <scope>NUCLEOTIDE SEQUENCE [LARGE SCALE GENOMIC DNA]</scope>
    <source>
        <strain evidence="7 8">KCTC 23863</strain>
    </source>
</reference>
<evidence type="ECO:0000256" key="4">
    <source>
        <dbReference type="RuleBase" id="RU004182"/>
    </source>
</evidence>
<keyword evidence="8" id="KW-1185">Reference proteome</keyword>
<dbReference type="Gene3D" id="1.10.579.10">
    <property type="entry name" value="DNA Cyclobutane Dipyrimidine Photolyase, subunit A, domain 3"/>
    <property type="match status" value="1"/>
</dbReference>
<evidence type="ECO:0000313" key="7">
    <source>
        <dbReference type="EMBL" id="MXQ11111.1"/>
    </source>
</evidence>
<proteinExistence type="inferred from homology"/>
<reference evidence="7 8" key="2">
    <citation type="submission" date="2020-01" db="EMBL/GenBank/DDBJ databases">
        <title>Microvirga sp. nov., an arsenate reduction bacterium isolated from Tibet hotspring sediments.</title>
        <authorList>
            <person name="Xian W.-D."/>
            <person name="Li W.-J."/>
        </authorList>
    </citation>
    <scope>NUCLEOTIDE SEQUENCE [LARGE SCALE GENOMIC DNA]</scope>
    <source>
        <strain evidence="7 8">KCTC 23863</strain>
    </source>
</reference>
<evidence type="ECO:0000256" key="2">
    <source>
        <dbReference type="ARBA" id="ARBA00022630"/>
    </source>
</evidence>
<keyword evidence="2 4" id="KW-0285">Flavoprotein</keyword>
<dbReference type="InterPro" id="IPR002081">
    <property type="entry name" value="Cryptochrome/DNA_photolyase_1"/>
</dbReference>
<dbReference type="AlphaFoldDB" id="A0A7X3MQ17"/>